<dbReference type="Gene3D" id="3.40.50.2020">
    <property type="match status" value="1"/>
</dbReference>
<protein>
    <submittedName>
        <fullName evidence="3">ComF family protein</fullName>
    </submittedName>
</protein>
<dbReference type="InterPro" id="IPR029057">
    <property type="entry name" value="PRTase-like"/>
</dbReference>
<dbReference type="InterPro" id="IPR000836">
    <property type="entry name" value="PRTase_dom"/>
</dbReference>
<evidence type="ECO:0000313" key="4">
    <source>
        <dbReference type="Proteomes" id="UP000433788"/>
    </source>
</evidence>
<dbReference type="InterPro" id="IPR051910">
    <property type="entry name" value="ComF/GntX_DNA_util-trans"/>
</dbReference>
<dbReference type="Pfam" id="PF18912">
    <property type="entry name" value="DZR_2"/>
    <property type="match status" value="1"/>
</dbReference>
<evidence type="ECO:0000259" key="2">
    <source>
        <dbReference type="Pfam" id="PF18912"/>
    </source>
</evidence>
<dbReference type="EMBL" id="WJPP01000002">
    <property type="protein sequence ID" value="MRH78051.1"/>
    <property type="molecule type" value="Genomic_DNA"/>
</dbReference>
<dbReference type="CDD" id="cd06223">
    <property type="entry name" value="PRTases_typeI"/>
    <property type="match status" value="1"/>
</dbReference>
<dbReference type="PANTHER" id="PTHR47505">
    <property type="entry name" value="DNA UTILIZATION PROTEIN YHGH"/>
    <property type="match status" value="1"/>
</dbReference>
<dbReference type="Proteomes" id="UP000433788">
    <property type="component" value="Unassembled WGS sequence"/>
</dbReference>
<dbReference type="SUPFAM" id="SSF53271">
    <property type="entry name" value="PRTase-like"/>
    <property type="match status" value="1"/>
</dbReference>
<gene>
    <name evidence="3" type="ORF">GH984_04965</name>
</gene>
<evidence type="ECO:0000313" key="3">
    <source>
        <dbReference type="EMBL" id="MRH78051.1"/>
    </source>
</evidence>
<keyword evidence="4" id="KW-1185">Reference proteome</keyword>
<proteinExistence type="inferred from homology"/>
<dbReference type="AlphaFoldDB" id="A0A6N7QNT7"/>
<feature type="domain" description="Double zinc ribbon" evidence="2">
    <location>
        <begin position="8"/>
        <end position="61"/>
    </location>
</feature>
<dbReference type="RefSeq" id="WP_153719089.1">
    <property type="nucleotide sequence ID" value="NZ_WJPP01000002.1"/>
</dbReference>
<comment type="caution">
    <text evidence="3">The sequence shown here is derived from an EMBL/GenBank/DDBJ whole genome shotgun (WGS) entry which is preliminary data.</text>
</comment>
<name>A0A6N7QNT7_9GAMM</name>
<accession>A0A6N7QNT7</accession>
<evidence type="ECO:0000256" key="1">
    <source>
        <dbReference type="ARBA" id="ARBA00008007"/>
    </source>
</evidence>
<dbReference type="PANTHER" id="PTHR47505:SF1">
    <property type="entry name" value="DNA UTILIZATION PROTEIN YHGH"/>
    <property type="match status" value="1"/>
</dbReference>
<sequence>MSTINTWLHQLFDGRCRFCHIPCSKQDICPACKEDLPWITAACYACGLPLASGAVYCADCLSSPPPFTHTIAIWRYCDDIQRLIQAYKFEEDFAAGRLLAELAAETLQQRQSLLDAPVIPMPIHPKRRRSRGFDHTHHLAKWMGCSVSGQLLKRQRHTPPQSGLDAAARAKNLAQAFTLTATPPKQVILFDDVLTTGASTREAAATLKATGVERVECFVLARAI</sequence>
<organism evidence="3 4">
    <name type="scientific">Spiribacter salilacus</name>
    <dbReference type="NCBI Taxonomy" id="2664894"/>
    <lineage>
        <taxon>Bacteria</taxon>
        <taxon>Pseudomonadati</taxon>
        <taxon>Pseudomonadota</taxon>
        <taxon>Gammaproteobacteria</taxon>
        <taxon>Chromatiales</taxon>
        <taxon>Ectothiorhodospiraceae</taxon>
        <taxon>Spiribacter</taxon>
    </lineage>
</organism>
<dbReference type="InterPro" id="IPR044005">
    <property type="entry name" value="DZR_2"/>
</dbReference>
<comment type="similarity">
    <text evidence="1">Belongs to the ComF/GntX family.</text>
</comment>
<reference evidence="3 4" key="1">
    <citation type="submission" date="2019-11" db="EMBL/GenBank/DDBJ databases">
        <authorList>
            <person name="Zhang X.Y."/>
        </authorList>
    </citation>
    <scope>NUCLEOTIDE SEQUENCE [LARGE SCALE GENOMIC DNA]</scope>
    <source>
        <strain evidence="3 4">C176</strain>
    </source>
</reference>